<dbReference type="GO" id="GO:0016485">
    <property type="term" value="P:protein processing"/>
    <property type="evidence" value="ECO:0007669"/>
    <property type="project" value="TreeGrafter"/>
</dbReference>
<dbReference type="CTD" id="24594046"/>
<dbReference type="InterPro" id="IPR005078">
    <property type="entry name" value="Peptidase_C54"/>
</dbReference>
<keyword evidence="7" id="KW-0788">Thiol protease</keyword>
<dbReference type="AlphaFoldDB" id="A0A6A5DBJ0"/>
<accession>A0A6A5DBJ0</accession>
<sequence>MNYSILFHLVKRVLLGFQCKPGFTYLLGVLGSSYAQKNHLIILEINRGEGNTICTQMRVSRSRDPASVTRSSFTTLDHIRSVWNQLKFGWSIQFWPNFDQNAIIYMLGRCYFASTSDNSPTIPRDIILDGNFSDFASDFASRLWFTYRDNFPPLLRSPSSTSTNNMPYSLSTKRPASCDCESIQAKVDLFKTQSKNLSIYSKSSHSIPLSTNHVGPKSSNIPSPYIPLSVQTSDCGWGCMFRCGQMLLAQALVVHFLGRNWRLTKNQRDSDFSLQIIKWFNDSWSPFSPLSLHRLVQMSDRKPGEWCGPASVCSAILRVMAKGSSLDSRLSQVQVYLARDRVIYREEIMDVARGSHTSYQYQPKMYFTDHTALYRSQSGQTNDSPSFEPTAVLLLIPMMFGKGTRINPRYIPVVLRLFSDPAFVGLIGGRRKHSSYYVGCQNNSLIYLDPHFTQPTQKLNSPKFPVDSWYCPIPKTMNASNLNSSCAVGFYCRTRGELSDLIDRLPTLMSVSNNLQASTRSRPVAFTVEVLGLDKSKNRPS</sequence>
<keyword evidence="3" id="KW-0813">Transport</keyword>
<dbReference type="Proteomes" id="UP000471633">
    <property type="component" value="Unassembled WGS sequence"/>
</dbReference>
<evidence type="ECO:0000256" key="10">
    <source>
        <dbReference type="ARBA" id="ARBA00029362"/>
    </source>
</evidence>
<dbReference type="SUPFAM" id="SSF54001">
    <property type="entry name" value="Cysteine proteinases"/>
    <property type="match status" value="1"/>
</dbReference>
<comment type="similarity">
    <text evidence="2 11">Belongs to the peptidase C54 family.</text>
</comment>
<comment type="caution">
    <text evidence="12">The sequence shown here is derived from an EMBL/GenBank/DDBJ whole genome shotgun (WGS) entry which is preliminary data.</text>
</comment>
<evidence type="ECO:0000256" key="3">
    <source>
        <dbReference type="ARBA" id="ARBA00022448"/>
    </source>
</evidence>
<evidence type="ECO:0000313" key="13">
    <source>
        <dbReference type="Proteomes" id="UP000471633"/>
    </source>
</evidence>
<dbReference type="GO" id="GO:0019786">
    <property type="term" value="F:protein-phosphatidylethanolamide deconjugating activity"/>
    <property type="evidence" value="ECO:0007669"/>
    <property type="project" value="InterPro"/>
</dbReference>
<evidence type="ECO:0000256" key="8">
    <source>
        <dbReference type="ARBA" id="ARBA00022927"/>
    </source>
</evidence>
<evidence type="ECO:0000256" key="5">
    <source>
        <dbReference type="ARBA" id="ARBA00022670"/>
    </source>
</evidence>
<reference evidence="12" key="2">
    <citation type="journal article" date="2019" name="Gigascience">
        <title>High-quality Schistosoma haematobium genome achieved by single-molecule and long-range sequencing.</title>
        <authorList>
            <person name="Stroehlein A.J."/>
            <person name="Korhonen P.K."/>
            <person name="Chong T.M."/>
            <person name="Lim Y.L."/>
            <person name="Chan K.G."/>
            <person name="Webster B."/>
            <person name="Rollinson D."/>
            <person name="Brindley P.J."/>
            <person name="Gasser R.B."/>
            <person name="Young N.D."/>
        </authorList>
    </citation>
    <scope>NUCLEOTIDE SEQUENCE</scope>
</reference>
<dbReference type="Pfam" id="PF03416">
    <property type="entry name" value="Peptidase_C54"/>
    <property type="match status" value="1"/>
</dbReference>
<gene>
    <name evidence="12" type="primary">ATG4C_1</name>
    <name evidence="12" type="ORF">MS3_00001475</name>
</gene>
<dbReference type="PANTHER" id="PTHR22624">
    <property type="entry name" value="CYSTEINE PROTEASE ATG4"/>
    <property type="match status" value="1"/>
</dbReference>
<dbReference type="RefSeq" id="XP_051074339.1">
    <property type="nucleotide sequence ID" value="XM_051208933.1"/>
</dbReference>
<dbReference type="GO" id="GO:0000045">
    <property type="term" value="P:autophagosome assembly"/>
    <property type="evidence" value="ECO:0007669"/>
    <property type="project" value="TreeGrafter"/>
</dbReference>
<dbReference type="GO" id="GO:0000423">
    <property type="term" value="P:mitophagy"/>
    <property type="evidence" value="ECO:0007669"/>
    <property type="project" value="TreeGrafter"/>
</dbReference>
<evidence type="ECO:0000256" key="11">
    <source>
        <dbReference type="RuleBase" id="RU363115"/>
    </source>
</evidence>
<keyword evidence="13" id="KW-1185">Reference proteome</keyword>
<keyword evidence="6 11" id="KW-0378">Hydrolase</keyword>
<comment type="function">
    <text evidence="11">Cysteine protease that plays a key role in autophagy by mediating both proteolytic activation and delipidation of ATG8 family proteins.</text>
</comment>
<dbReference type="GO" id="GO:0035973">
    <property type="term" value="P:aggrephagy"/>
    <property type="evidence" value="ECO:0007669"/>
    <property type="project" value="TreeGrafter"/>
</dbReference>
<name>A0A6A5DBJ0_SCHHA</name>
<keyword evidence="5 11" id="KW-0645">Protease</keyword>
<evidence type="ECO:0000313" key="12">
    <source>
        <dbReference type="EMBL" id="KAH9595419.1"/>
    </source>
</evidence>
<proteinExistence type="inferred from homology"/>
<evidence type="ECO:0000256" key="4">
    <source>
        <dbReference type="ARBA" id="ARBA00022490"/>
    </source>
</evidence>
<dbReference type="GO" id="GO:0034727">
    <property type="term" value="P:piecemeal microautophagy of the nucleus"/>
    <property type="evidence" value="ECO:0007669"/>
    <property type="project" value="TreeGrafter"/>
</dbReference>
<dbReference type="PANTHER" id="PTHR22624:SF52">
    <property type="entry name" value="CYSTEINE PROTEASE"/>
    <property type="match status" value="1"/>
</dbReference>
<keyword evidence="9 11" id="KW-0072">Autophagy</keyword>
<protein>
    <recommendedName>
        <fullName evidence="11">Cysteine protease</fullName>
        <ecNumber evidence="11">3.4.22.-</ecNumber>
    </recommendedName>
</protein>
<evidence type="ECO:0000256" key="1">
    <source>
        <dbReference type="ARBA" id="ARBA00004496"/>
    </source>
</evidence>
<evidence type="ECO:0000256" key="2">
    <source>
        <dbReference type="ARBA" id="ARBA00010958"/>
    </source>
</evidence>
<evidence type="ECO:0000256" key="6">
    <source>
        <dbReference type="ARBA" id="ARBA00022801"/>
    </source>
</evidence>
<dbReference type="GeneID" id="24594046"/>
<keyword evidence="8 11" id="KW-0653">Protein transport</keyword>
<evidence type="ECO:0000256" key="9">
    <source>
        <dbReference type="ARBA" id="ARBA00023006"/>
    </source>
</evidence>
<evidence type="ECO:0000256" key="7">
    <source>
        <dbReference type="ARBA" id="ARBA00022807"/>
    </source>
</evidence>
<organism evidence="12 13">
    <name type="scientific">Schistosoma haematobium</name>
    <name type="common">Blood fluke</name>
    <dbReference type="NCBI Taxonomy" id="6185"/>
    <lineage>
        <taxon>Eukaryota</taxon>
        <taxon>Metazoa</taxon>
        <taxon>Spiralia</taxon>
        <taxon>Lophotrochozoa</taxon>
        <taxon>Platyhelminthes</taxon>
        <taxon>Trematoda</taxon>
        <taxon>Digenea</taxon>
        <taxon>Strigeidida</taxon>
        <taxon>Schistosomatoidea</taxon>
        <taxon>Schistosomatidae</taxon>
        <taxon>Schistosoma</taxon>
    </lineage>
</organism>
<reference evidence="12" key="3">
    <citation type="submission" date="2021-06" db="EMBL/GenBank/DDBJ databases">
        <title>Chromosome-level genome assembly for S. haematobium.</title>
        <authorList>
            <person name="Stroehlein A.J."/>
        </authorList>
    </citation>
    <scope>NUCLEOTIDE SEQUENCE</scope>
</reference>
<keyword evidence="4 11" id="KW-0963">Cytoplasm</keyword>
<dbReference type="GO" id="GO:0004197">
    <property type="term" value="F:cysteine-type endopeptidase activity"/>
    <property type="evidence" value="ECO:0007669"/>
    <property type="project" value="TreeGrafter"/>
</dbReference>
<dbReference type="GO" id="GO:0015031">
    <property type="term" value="P:protein transport"/>
    <property type="evidence" value="ECO:0007669"/>
    <property type="project" value="UniProtKB-KW"/>
</dbReference>
<reference evidence="12" key="4">
    <citation type="journal article" date="2022" name="PLoS Pathog.">
        <title>Chromosome-level genome of Schistosoma haematobium underpins genome-wide explorations of molecular variation.</title>
        <authorList>
            <person name="Stroehlein A.J."/>
            <person name="Korhonen P.K."/>
            <person name="Lee V.V."/>
            <person name="Ralph S.A."/>
            <person name="Mentink-Kane M."/>
            <person name="You H."/>
            <person name="McManus D.P."/>
            <person name="Tchuente L.T."/>
            <person name="Stothard J.R."/>
            <person name="Kaur P."/>
            <person name="Dudchenko O."/>
            <person name="Aiden E.L."/>
            <person name="Yang B."/>
            <person name="Yang H."/>
            <person name="Emery A.M."/>
            <person name="Webster B.L."/>
            <person name="Brindley P.J."/>
            <person name="Rollinson D."/>
            <person name="Chang B.C.H."/>
            <person name="Gasser R.B."/>
            <person name="Young N.D."/>
        </authorList>
    </citation>
    <scope>NUCLEOTIDE SEQUENCE</scope>
</reference>
<dbReference type="GO" id="GO:0005737">
    <property type="term" value="C:cytoplasm"/>
    <property type="evidence" value="ECO:0007669"/>
    <property type="project" value="UniProtKB-SubCell"/>
</dbReference>
<dbReference type="EC" id="3.4.22.-" evidence="11"/>
<reference evidence="12" key="1">
    <citation type="journal article" date="2012" name="Nat. Genet.">
        <title>Whole-genome sequence of Schistosoma haematobium.</title>
        <authorList>
            <person name="Young N.D."/>
            <person name="Jex A.R."/>
            <person name="Li B."/>
            <person name="Liu S."/>
            <person name="Yang L."/>
            <person name="Xiong Z."/>
            <person name="Li Y."/>
            <person name="Cantacessi C."/>
            <person name="Hall R.S."/>
            <person name="Xu X."/>
            <person name="Chen F."/>
            <person name="Wu X."/>
            <person name="Zerlotini A."/>
            <person name="Oliveira G."/>
            <person name="Hofmann A."/>
            <person name="Zhang G."/>
            <person name="Fang X."/>
            <person name="Kang Y."/>
            <person name="Campbell B.E."/>
            <person name="Loukas A."/>
            <person name="Ranganathan S."/>
            <person name="Rollinson D."/>
            <person name="Rinaldi G."/>
            <person name="Brindley P.J."/>
            <person name="Yang H."/>
            <person name="Wang J."/>
            <person name="Wang J."/>
            <person name="Gasser R.B."/>
        </authorList>
    </citation>
    <scope>NUCLEOTIDE SEQUENCE</scope>
</reference>
<dbReference type="EMBL" id="AMPZ03000001">
    <property type="protein sequence ID" value="KAH9595419.1"/>
    <property type="molecule type" value="Genomic_DNA"/>
</dbReference>
<comment type="catalytic activity">
    <reaction evidence="10">
        <text>[protein]-C-terminal L-amino acid-glycyl-phosphatidylethanolamide + H2O = [protein]-C-terminal L-amino acid-glycine + a 1,2-diacyl-sn-glycero-3-phosphoethanolamine</text>
        <dbReference type="Rhea" id="RHEA:67548"/>
        <dbReference type="Rhea" id="RHEA-COMP:17323"/>
        <dbReference type="Rhea" id="RHEA-COMP:17324"/>
        <dbReference type="ChEBI" id="CHEBI:15377"/>
        <dbReference type="ChEBI" id="CHEBI:64612"/>
        <dbReference type="ChEBI" id="CHEBI:172940"/>
        <dbReference type="ChEBI" id="CHEBI:172941"/>
    </reaction>
    <physiologicalReaction direction="left-to-right" evidence="10">
        <dbReference type="Rhea" id="RHEA:67549"/>
    </physiologicalReaction>
</comment>
<comment type="subcellular location">
    <subcellularLocation>
        <location evidence="1 11">Cytoplasm</location>
    </subcellularLocation>
</comment>
<dbReference type="InterPro" id="IPR038765">
    <property type="entry name" value="Papain-like_cys_pep_sf"/>
</dbReference>
<dbReference type="InterPro" id="IPR046792">
    <property type="entry name" value="Peptidase_C54_cat"/>
</dbReference>